<keyword evidence="1" id="KW-0614">Plasmid</keyword>
<gene>
    <name evidence="1" type="ORF">BCO_0018400</name>
</gene>
<evidence type="ECO:0000313" key="1">
    <source>
        <dbReference type="EMBL" id="AHH11229.1"/>
    </source>
</evidence>
<name>W5SVJ3_9SPIR</name>
<proteinExistence type="predicted"/>
<sequence length="606" mass="71925">MSLFKLLNIITQVRYTRLISNTCLFILLLTFTACVSINQDPQKAQLRVKKWEDELNQLKADPKFLKEVERVKSLPERFVSAYDEDYEPTFRSYSEVTFVTGLCHSPGDSFGSLEPLFEKTYAFFKTLKNKDPARVVHLIQKMKKLTSSFAQVGEFNDILSHRYERKTYYRYKDALNKLYELNNKNKEAYFTAIKMFDPNDIDNSIYELEDIQSSSEATHKKQKDIYHKYVNPEYTKKETKWQENFKYLQKYSYFLEEINLIKSLSKDELKSYMRKTFVKDNIYPLKPSLEEDLFKNLYPFIDALRDKNPDQAAYLVHEMVEISSLFPETQNFTQDLEEQLSNNTFYNHLKEKEEIHNKYKNMVEQFIKSHDSIKKDYLKAIKALEPNNIDENFSKFMNKFIKIRSSILNTSKEAFKSNKDYKREIFRANQAYIQNLSDNDFKSYFKQVFITKNANPSNSLEKDPLFQKAYKAINAMKDKNPNLACSFVNKMTDMVFSLIKAQKFIEEFTDILNNKNFHLNPLAKRKLYTKYKNTPEIIKNLYQSIEKKYLAILNKLNPNDADDSHRTLSFNLSDLHHSIDDINIDINCIKRSYKRDIYKLHKSMDI</sequence>
<dbReference type="HOGENOM" id="CLU_450321_0_0_12"/>
<dbReference type="EMBL" id="CP005747">
    <property type="protein sequence ID" value="AHH11229.1"/>
    <property type="molecule type" value="Genomic_DNA"/>
</dbReference>
<geneLocation type="plasmid" evidence="1">
    <name>unnamed</name>
</geneLocation>
<reference evidence="1" key="1">
    <citation type="submission" date="2013-04" db="EMBL/GenBank/DDBJ databases">
        <title>Comparative Genomics of Relapsing Fever Spirochetes.</title>
        <authorList>
            <person name="Schwan T.G."/>
            <person name="Raffel S.J."/>
            <person name="Porcella S.F."/>
            <person name="Martens C.A."/>
            <person name="Bruno D.P."/>
            <person name="Ricklefs S.M."/>
            <person name="Barbian K.B."/>
        </authorList>
    </citation>
    <scope>NUCLEOTIDE SEQUENCE</scope>
    <source>
        <strain evidence="1">Co53</strain>
        <plasmid evidence="1">unnamed</plasmid>
    </source>
</reference>
<accession>W5SVJ3</accession>
<organism evidence="1">
    <name type="scientific">Borrelia coriaceae ATCC 43381</name>
    <dbReference type="NCBI Taxonomy" id="1408429"/>
    <lineage>
        <taxon>Bacteria</taxon>
        <taxon>Pseudomonadati</taxon>
        <taxon>Spirochaetota</taxon>
        <taxon>Spirochaetia</taxon>
        <taxon>Spirochaetales</taxon>
        <taxon>Borreliaceae</taxon>
        <taxon>Borrelia</taxon>
    </lineage>
</organism>
<dbReference type="AlphaFoldDB" id="W5SVJ3"/>
<protein>
    <submittedName>
        <fullName evidence="1">Uncharacterized protein</fullName>
    </submittedName>
</protein>
<dbReference type="PROSITE" id="PS51257">
    <property type="entry name" value="PROKAR_LIPOPROTEIN"/>
    <property type="match status" value="1"/>
</dbReference>